<name>A0A819YNI6_9BILA</name>
<dbReference type="EMBL" id="CAJOAZ010007228">
    <property type="protein sequence ID" value="CAF4157514.1"/>
    <property type="molecule type" value="Genomic_DNA"/>
</dbReference>
<dbReference type="Proteomes" id="UP000663844">
    <property type="component" value="Unassembled WGS sequence"/>
</dbReference>
<evidence type="ECO:0000313" key="1">
    <source>
        <dbReference type="EMBL" id="CAF1324727.1"/>
    </source>
</evidence>
<accession>A0A819YNI6</accession>
<protein>
    <submittedName>
        <fullName evidence="2">Uncharacterized protein</fullName>
    </submittedName>
</protein>
<reference evidence="2" key="1">
    <citation type="submission" date="2021-02" db="EMBL/GenBank/DDBJ databases">
        <authorList>
            <person name="Nowell W R."/>
        </authorList>
    </citation>
    <scope>NUCLEOTIDE SEQUENCE</scope>
</reference>
<sequence length="92" mass="10688">MAIACVFNEYLSEQLSFITAIPWGMGVDSSLHKDLEESIEYYFAQPIQSLSNEQCQSHIIQMIVNQCLALKKLTMVVENNWNRDQLELYNEQ</sequence>
<gene>
    <name evidence="1" type="ORF">JYZ213_LOCUS33609</name>
    <name evidence="2" type="ORF">OXD698_LOCUS38423</name>
</gene>
<comment type="caution">
    <text evidence="2">The sequence shown here is derived from an EMBL/GenBank/DDBJ whole genome shotgun (WGS) entry which is preliminary data.</text>
</comment>
<organism evidence="2 3">
    <name type="scientific">Adineta steineri</name>
    <dbReference type="NCBI Taxonomy" id="433720"/>
    <lineage>
        <taxon>Eukaryota</taxon>
        <taxon>Metazoa</taxon>
        <taxon>Spiralia</taxon>
        <taxon>Gnathifera</taxon>
        <taxon>Rotifera</taxon>
        <taxon>Eurotatoria</taxon>
        <taxon>Bdelloidea</taxon>
        <taxon>Adinetida</taxon>
        <taxon>Adinetidae</taxon>
        <taxon>Adineta</taxon>
    </lineage>
</organism>
<proteinExistence type="predicted"/>
<dbReference type="EMBL" id="CAJNOG010000643">
    <property type="protein sequence ID" value="CAF1324727.1"/>
    <property type="molecule type" value="Genomic_DNA"/>
</dbReference>
<dbReference type="AlphaFoldDB" id="A0A819YNI6"/>
<dbReference type="Proteomes" id="UP000663845">
    <property type="component" value="Unassembled WGS sequence"/>
</dbReference>
<evidence type="ECO:0000313" key="3">
    <source>
        <dbReference type="Proteomes" id="UP000663844"/>
    </source>
</evidence>
<evidence type="ECO:0000313" key="2">
    <source>
        <dbReference type="EMBL" id="CAF4157514.1"/>
    </source>
</evidence>